<keyword evidence="4" id="KW-1185">Reference proteome</keyword>
<gene>
    <name evidence="3" type="ORF">SAMN04489750_0427</name>
</gene>
<sequence>MPAPTVVGVPRPASHLAALADAAVPGLRPVGYAAAPDSPGDPFQTAHVTGRDDKQWTVRVALSAGTGAAMEQSDQLLRLLARRLPFAVPHIEGSLTTDDGCFVAVIPRLPGAPALWRDLEPDSQHARAVGRAIADIHSLDPRLIDEAGLPSYDADAYRARRLAALDRAAETGLVPTGLLARWERALEEVSLWKFATRVTHGPVEAAHVFYDEDGVAAITGWEDAALSDPAVDFAPLWALADPRTFDTVLETYAANTPDSADLHLERRIQLVAELQRITALMDAVNSGDQALIDRRTAALRRLDEATQDDLSLLPPEVVGQRLSVVAGDYAAAQPVDPTQIEVVESADYPAEDETVEIPLSGPAGPAAAAETILSQPTDDDPTSTVDPAADSSAVDSSAVDSSEPGPTLRYDDAMYDEGDTQPVPQRPRASNE</sequence>
<proteinExistence type="predicted"/>
<evidence type="ECO:0000313" key="3">
    <source>
        <dbReference type="EMBL" id="SSA33156.1"/>
    </source>
</evidence>
<evidence type="ECO:0000256" key="1">
    <source>
        <dbReference type="SAM" id="MobiDB-lite"/>
    </source>
</evidence>
<dbReference type="AlphaFoldDB" id="A0A2Y8ZP57"/>
<name>A0A2Y8ZP57_9MICO</name>
<dbReference type="Gene3D" id="3.90.1200.10">
    <property type="match status" value="1"/>
</dbReference>
<feature type="domain" description="Aminoglycoside phosphotransferase" evidence="2">
    <location>
        <begin position="43"/>
        <end position="254"/>
    </location>
</feature>
<keyword evidence="3" id="KW-0808">Transferase</keyword>
<organism evidence="3 4">
    <name type="scientific">Branchiibius hedensis</name>
    <dbReference type="NCBI Taxonomy" id="672460"/>
    <lineage>
        <taxon>Bacteria</taxon>
        <taxon>Bacillati</taxon>
        <taxon>Actinomycetota</taxon>
        <taxon>Actinomycetes</taxon>
        <taxon>Micrococcales</taxon>
        <taxon>Dermacoccaceae</taxon>
        <taxon>Branchiibius</taxon>
    </lineage>
</organism>
<dbReference type="Pfam" id="PF01636">
    <property type="entry name" value="APH"/>
    <property type="match status" value="1"/>
</dbReference>
<dbReference type="GO" id="GO:0016301">
    <property type="term" value="F:kinase activity"/>
    <property type="evidence" value="ECO:0007669"/>
    <property type="project" value="UniProtKB-KW"/>
</dbReference>
<feature type="compositionally biased region" description="Low complexity" evidence="1">
    <location>
        <begin position="382"/>
        <end position="402"/>
    </location>
</feature>
<dbReference type="InterPro" id="IPR002575">
    <property type="entry name" value="Aminoglycoside_PTrfase"/>
</dbReference>
<evidence type="ECO:0000313" key="4">
    <source>
        <dbReference type="Proteomes" id="UP000250028"/>
    </source>
</evidence>
<feature type="region of interest" description="Disordered" evidence="1">
    <location>
        <begin position="358"/>
        <end position="432"/>
    </location>
</feature>
<evidence type="ECO:0000259" key="2">
    <source>
        <dbReference type="Pfam" id="PF01636"/>
    </source>
</evidence>
<dbReference type="InterPro" id="IPR011009">
    <property type="entry name" value="Kinase-like_dom_sf"/>
</dbReference>
<dbReference type="Proteomes" id="UP000250028">
    <property type="component" value="Unassembled WGS sequence"/>
</dbReference>
<keyword evidence="3" id="KW-0418">Kinase</keyword>
<protein>
    <submittedName>
        <fullName evidence="3">Predicted kinase, aminoglycoside phosphotransferase (APT) family</fullName>
    </submittedName>
</protein>
<dbReference type="SUPFAM" id="SSF56112">
    <property type="entry name" value="Protein kinase-like (PK-like)"/>
    <property type="match status" value="1"/>
</dbReference>
<accession>A0A2Y8ZP57</accession>
<dbReference type="EMBL" id="UESZ01000001">
    <property type="protein sequence ID" value="SSA33156.1"/>
    <property type="molecule type" value="Genomic_DNA"/>
</dbReference>
<reference evidence="4" key="1">
    <citation type="submission" date="2016-10" db="EMBL/GenBank/DDBJ databases">
        <authorList>
            <person name="Varghese N."/>
            <person name="Submissions S."/>
        </authorList>
    </citation>
    <scope>NUCLEOTIDE SEQUENCE [LARGE SCALE GENOMIC DNA]</scope>
    <source>
        <strain evidence="4">DSM 22951</strain>
    </source>
</reference>